<sequence>MRLQKCVPLSLLLFIADYISPAETKFVPSTIQRVHQFATRQTHSLAKDLRLAFGGVLAPRDNSSPPPAQHVVYCKTKQAPFISGPIGGNNTTSAVGGGMSSSKTSTSRQASPTGAVSNSPWKLQQSYSGDSFFQGWDFFIGDDPTNGIVNYVDEITARSTGLLEVNNQGNAIMRVETTPKVDNLRNSVRITTKFQFNGGLVIMDAVHMPTGCGSWPAFWTNGPNWPEGGEIDIVEGVHDYTNNQATIHTEVGCTLPSTDRGVLAISGNVIGLSNCAAAETGNQGCGVRASSGKSFGASFNNNGGGVYAMKWDTSGIAIYFFPRGSEPADITAEKPEPDSWGAAMARWPAASCDPFKFFRDHHAIFDTTLCGDWAAGVWSSAGIPGQEQSCAQKTGFTTCEEFVRASGSTLKEAYWEVKDVKIYQLQN</sequence>
<evidence type="ECO:0000256" key="4">
    <source>
        <dbReference type="SAM" id="MobiDB-lite"/>
    </source>
</evidence>
<dbReference type="Proteomes" id="UP000629468">
    <property type="component" value="Unassembled WGS sequence"/>
</dbReference>
<dbReference type="SUPFAM" id="SSF49899">
    <property type="entry name" value="Concanavalin A-like lectins/glucanases"/>
    <property type="match status" value="1"/>
</dbReference>
<evidence type="ECO:0000256" key="2">
    <source>
        <dbReference type="ARBA" id="ARBA00022801"/>
    </source>
</evidence>
<dbReference type="GO" id="GO:0004553">
    <property type="term" value="F:hydrolase activity, hydrolyzing O-glycosyl compounds"/>
    <property type="evidence" value="ECO:0007669"/>
    <property type="project" value="InterPro"/>
</dbReference>
<dbReference type="EMBL" id="JABXXO010000001">
    <property type="protein sequence ID" value="KAF7784554.1"/>
    <property type="molecule type" value="Genomic_DNA"/>
</dbReference>
<dbReference type="PANTHER" id="PTHR10963:SF24">
    <property type="entry name" value="GLYCOSIDASE C21B10.07-RELATED"/>
    <property type="match status" value="1"/>
</dbReference>
<evidence type="ECO:0000256" key="5">
    <source>
        <dbReference type="SAM" id="SignalP"/>
    </source>
</evidence>
<dbReference type="AlphaFoldDB" id="A0A8H7KLF6"/>
<accession>A0A8H7KLF6</accession>
<dbReference type="Pfam" id="PF26113">
    <property type="entry name" value="GH16_XgeA"/>
    <property type="match status" value="1"/>
</dbReference>
<dbReference type="InterPro" id="IPR013320">
    <property type="entry name" value="ConA-like_dom_sf"/>
</dbReference>
<dbReference type="Gene3D" id="2.60.120.200">
    <property type="match status" value="1"/>
</dbReference>
<feature type="region of interest" description="Disordered" evidence="4">
    <location>
        <begin position="85"/>
        <end position="121"/>
    </location>
</feature>
<organism evidence="7 8">
    <name type="scientific">Agaricus bisporus var. burnettii</name>
    <dbReference type="NCBI Taxonomy" id="192524"/>
    <lineage>
        <taxon>Eukaryota</taxon>
        <taxon>Fungi</taxon>
        <taxon>Dikarya</taxon>
        <taxon>Basidiomycota</taxon>
        <taxon>Agaricomycotina</taxon>
        <taxon>Agaricomycetes</taxon>
        <taxon>Agaricomycetidae</taxon>
        <taxon>Agaricales</taxon>
        <taxon>Agaricineae</taxon>
        <taxon>Agaricaceae</taxon>
        <taxon>Agaricus</taxon>
    </lineage>
</organism>
<keyword evidence="5" id="KW-0732">Signal</keyword>
<feature type="compositionally biased region" description="Polar residues" evidence="4">
    <location>
        <begin position="108"/>
        <end position="121"/>
    </location>
</feature>
<evidence type="ECO:0000313" key="7">
    <source>
        <dbReference type="EMBL" id="KAF7784554.1"/>
    </source>
</evidence>
<feature type="signal peptide" evidence="5">
    <location>
        <begin position="1"/>
        <end position="24"/>
    </location>
</feature>
<keyword evidence="3" id="KW-0326">Glycosidase</keyword>
<evidence type="ECO:0000259" key="6">
    <source>
        <dbReference type="PROSITE" id="PS51762"/>
    </source>
</evidence>
<dbReference type="PANTHER" id="PTHR10963">
    <property type="entry name" value="GLYCOSYL HYDROLASE-RELATED"/>
    <property type="match status" value="1"/>
</dbReference>
<evidence type="ECO:0000313" key="8">
    <source>
        <dbReference type="Proteomes" id="UP000629468"/>
    </source>
</evidence>
<feature type="domain" description="GH16" evidence="6">
    <location>
        <begin position="111"/>
        <end position="382"/>
    </location>
</feature>
<evidence type="ECO:0000256" key="3">
    <source>
        <dbReference type="ARBA" id="ARBA00023295"/>
    </source>
</evidence>
<keyword evidence="2" id="KW-0378">Hydrolase</keyword>
<dbReference type="GO" id="GO:0009251">
    <property type="term" value="P:glucan catabolic process"/>
    <property type="evidence" value="ECO:0007669"/>
    <property type="project" value="TreeGrafter"/>
</dbReference>
<dbReference type="CDD" id="cd02181">
    <property type="entry name" value="GH16_fungal_Lam16A_glucanase"/>
    <property type="match status" value="1"/>
</dbReference>
<dbReference type="InterPro" id="IPR000757">
    <property type="entry name" value="Beta-glucanase-like"/>
</dbReference>
<protein>
    <submittedName>
        <fullName evidence="7">CAZyme family GH16</fullName>
    </submittedName>
</protein>
<comment type="similarity">
    <text evidence="1">Belongs to the glycosyl hydrolase 16 family.</text>
</comment>
<feature type="chain" id="PRO_5034618212" evidence="5">
    <location>
        <begin position="25"/>
        <end position="427"/>
    </location>
</feature>
<reference evidence="7 8" key="1">
    <citation type="journal article" name="Sci. Rep.">
        <title>Telomere-to-telomere assembled and centromere annotated genomes of the two main subspecies of the button mushroom Agaricus bisporus reveal especially polymorphic chromosome ends.</title>
        <authorList>
            <person name="Sonnenberg A.S.M."/>
            <person name="Sedaghat-Telgerd N."/>
            <person name="Lavrijssen B."/>
            <person name="Ohm R.A."/>
            <person name="Hendrickx P.M."/>
            <person name="Scholtmeijer K."/>
            <person name="Baars J.J.P."/>
            <person name="van Peer A."/>
        </authorList>
    </citation>
    <scope>NUCLEOTIDE SEQUENCE [LARGE SCALE GENOMIC DNA]</scope>
    <source>
        <strain evidence="7 8">H119_p4</strain>
    </source>
</reference>
<proteinExistence type="inferred from homology"/>
<dbReference type="PROSITE" id="PS51762">
    <property type="entry name" value="GH16_2"/>
    <property type="match status" value="1"/>
</dbReference>
<dbReference type="FunFam" id="2.60.120.200:FF:000114">
    <property type="entry name" value="Probable endo-1,3(4)-beta-glucanase NFIA_089530"/>
    <property type="match status" value="1"/>
</dbReference>
<evidence type="ECO:0000256" key="1">
    <source>
        <dbReference type="ARBA" id="ARBA00006865"/>
    </source>
</evidence>
<gene>
    <name evidence="7" type="ORF">Agabi119p4_719</name>
</gene>
<name>A0A8H7KLF6_AGABI</name>
<comment type="caution">
    <text evidence="7">The sequence shown here is derived from an EMBL/GenBank/DDBJ whole genome shotgun (WGS) entry which is preliminary data.</text>
</comment>
<dbReference type="InterPro" id="IPR050546">
    <property type="entry name" value="Glycosyl_Hydrlase_16"/>
</dbReference>